<sequence>MSPENTPNQALTDRVVTYISQINDMYDRLMSRVRSYTPYIVRTIEVVLAIVLLAVLSHWIYWVYIQGV</sequence>
<dbReference type="OrthoDB" id="205096at2157"/>
<evidence type="ECO:0000256" key="1">
    <source>
        <dbReference type="SAM" id="Phobius"/>
    </source>
</evidence>
<evidence type="ECO:0000313" key="2">
    <source>
        <dbReference type="EMBL" id="TYL36306.1"/>
    </source>
</evidence>
<comment type="caution">
    <text evidence="2">The sequence shown here is derived from an EMBL/GenBank/DDBJ whole genome shotgun (WGS) entry which is preliminary data.</text>
</comment>
<keyword evidence="1" id="KW-1133">Transmembrane helix</keyword>
<reference evidence="2" key="1">
    <citation type="submission" date="2017-11" db="EMBL/GenBank/DDBJ databases">
        <authorList>
            <person name="Kajale S.C."/>
            <person name="Sharma A."/>
        </authorList>
    </citation>
    <scope>NUCLEOTIDE SEQUENCE</scope>
    <source>
        <strain evidence="2">LS1_42</strain>
    </source>
</reference>
<keyword evidence="1" id="KW-0812">Transmembrane</keyword>
<name>A0A8J8TN54_9EURY</name>
<keyword evidence="3" id="KW-1185">Reference proteome</keyword>
<dbReference type="AlphaFoldDB" id="A0A8J8TN54"/>
<organism evidence="2 3">
    <name type="scientific">Natronococcus pandeyae</name>
    <dbReference type="NCBI Taxonomy" id="2055836"/>
    <lineage>
        <taxon>Archaea</taxon>
        <taxon>Methanobacteriati</taxon>
        <taxon>Methanobacteriota</taxon>
        <taxon>Stenosarchaea group</taxon>
        <taxon>Halobacteria</taxon>
        <taxon>Halobacteriales</taxon>
        <taxon>Natrialbaceae</taxon>
        <taxon>Natronococcus</taxon>
    </lineage>
</organism>
<keyword evidence="1" id="KW-0472">Membrane</keyword>
<proteinExistence type="predicted"/>
<protein>
    <submittedName>
        <fullName evidence="2">Uncharacterized protein</fullName>
    </submittedName>
</protein>
<accession>A0A8J8TN54</accession>
<evidence type="ECO:0000313" key="3">
    <source>
        <dbReference type="Proteomes" id="UP000766904"/>
    </source>
</evidence>
<dbReference type="EMBL" id="PHNJ01000019">
    <property type="protein sequence ID" value="TYL36306.1"/>
    <property type="molecule type" value="Genomic_DNA"/>
</dbReference>
<feature type="transmembrane region" description="Helical" evidence="1">
    <location>
        <begin position="39"/>
        <end position="62"/>
    </location>
</feature>
<gene>
    <name evidence="2" type="ORF">CV102_22875</name>
</gene>
<dbReference type="Proteomes" id="UP000766904">
    <property type="component" value="Unassembled WGS sequence"/>
</dbReference>